<keyword evidence="8" id="KW-0456">Lyase</keyword>
<name>A0A9P7GRD4_9AGAR</name>
<comment type="caution">
    <text evidence="13">The sequence shown here is derived from an EMBL/GenBank/DDBJ whole genome shotgun (WGS) entry which is preliminary data.</text>
</comment>
<dbReference type="SMART" id="SM00483">
    <property type="entry name" value="POLXc"/>
    <property type="match status" value="1"/>
</dbReference>
<gene>
    <name evidence="13" type="ORF">H0H81_008004</name>
</gene>
<dbReference type="InterPro" id="IPR010996">
    <property type="entry name" value="HHH_MUS81"/>
</dbReference>
<dbReference type="EC" id="2.7.7.7" evidence="1"/>
<dbReference type="GO" id="GO:0003887">
    <property type="term" value="F:DNA-directed DNA polymerase activity"/>
    <property type="evidence" value="ECO:0007669"/>
    <property type="project" value="UniProtKB-KW"/>
</dbReference>
<dbReference type="InterPro" id="IPR001357">
    <property type="entry name" value="BRCT_dom"/>
</dbReference>
<dbReference type="GO" id="GO:0006303">
    <property type="term" value="P:double-strand break repair via nonhomologous end joining"/>
    <property type="evidence" value="ECO:0007669"/>
    <property type="project" value="TreeGrafter"/>
</dbReference>
<dbReference type="GO" id="GO:0003677">
    <property type="term" value="F:DNA binding"/>
    <property type="evidence" value="ECO:0007669"/>
    <property type="project" value="UniProtKB-KW"/>
</dbReference>
<dbReference type="GO" id="GO:0006260">
    <property type="term" value="P:DNA replication"/>
    <property type="evidence" value="ECO:0007669"/>
    <property type="project" value="UniProtKB-KW"/>
</dbReference>
<keyword evidence="14" id="KW-1185">Reference proteome</keyword>
<keyword evidence="2" id="KW-0237">DNA synthesis</keyword>
<comment type="catalytic activity">
    <reaction evidence="9">
        <text>DNA(n) + a 2'-deoxyribonucleoside 5'-triphosphate = DNA(n+1) + diphosphate</text>
        <dbReference type="Rhea" id="RHEA:22508"/>
        <dbReference type="Rhea" id="RHEA-COMP:17339"/>
        <dbReference type="Rhea" id="RHEA-COMP:17340"/>
        <dbReference type="ChEBI" id="CHEBI:33019"/>
        <dbReference type="ChEBI" id="CHEBI:61560"/>
        <dbReference type="ChEBI" id="CHEBI:173112"/>
        <dbReference type="EC" id="2.7.7.7"/>
    </reaction>
</comment>
<dbReference type="AlphaFoldDB" id="A0A9P7GRD4"/>
<dbReference type="OrthoDB" id="205514at2759"/>
<reference evidence="13" key="2">
    <citation type="submission" date="2021-10" db="EMBL/GenBank/DDBJ databases">
        <title>Phylogenomics reveals ancestral predisposition of the termite-cultivated fungus Termitomyces towards a domesticated lifestyle.</title>
        <authorList>
            <person name="Auxier B."/>
            <person name="Grum-Grzhimaylo A."/>
            <person name="Cardenas M.E."/>
            <person name="Lodge J.D."/>
            <person name="Laessoe T."/>
            <person name="Pedersen O."/>
            <person name="Smith M.E."/>
            <person name="Kuyper T.W."/>
            <person name="Franco-Molano E.A."/>
            <person name="Baroni T.J."/>
            <person name="Aanen D.K."/>
        </authorList>
    </citation>
    <scope>NUCLEOTIDE SEQUENCE</scope>
    <source>
        <strain evidence="13">D49</strain>
    </source>
</reference>
<dbReference type="InterPro" id="IPR043519">
    <property type="entry name" value="NT_sf"/>
</dbReference>
<dbReference type="PROSITE" id="PS00522">
    <property type="entry name" value="DNA_POLYMERASE_X"/>
    <property type="match status" value="1"/>
</dbReference>
<dbReference type="EMBL" id="JABCKI010000218">
    <property type="protein sequence ID" value="KAG5651627.1"/>
    <property type="molecule type" value="Genomic_DNA"/>
</dbReference>
<keyword evidence="6" id="KW-0238">DNA-binding</keyword>
<reference evidence="13" key="1">
    <citation type="submission" date="2021-02" db="EMBL/GenBank/DDBJ databases">
        <authorList>
            <person name="Nieuwenhuis M."/>
            <person name="Van De Peppel L.J.J."/>
        </authorList>
    </citation>
    <scope>NUCLEOTIDE SEQUENCE</scope>
    <source>
        <strain evidence="13">D49</strain>
    </source>
</reference>
<protein>
    <recommendedName>
        <fullName evidence="1">DNA-directed DNA polymerase</fullName>
        <ecNumber evidence="1">2.7.7.7</ecNumber>
    </recommendedName>
</protein>
<keyword evidence="5" id="KW-0808">Transferase</keyword>
<dbReference type="GO" id="GO:0016829">
    <property type="term" value="F:lyase activity"/>
    <property type="evidence" value="ECO:0007669"/>
    <property type="project" value="UniProtKB-KW"/>
</dbReference>
<dbReference type="InterPro" id="IPR028207">
    <property type="entry name" value="DNA_pol_B_palm_palm"/>
</dbReference>
<evidence type="ECO:0000256" key="9">
    <source>
        <dbReference type="ARBA" id="ARBA00049244"/>
    </source>
</evidence>
<dbReference type="InterPro" id="IPR002054">
    <property type="entry name" value="DNA-dir_DNA_pol_X"/>
</dbReference>
<evidence type="ECO:0000259" key="12">
    <source>
        <dbReference type="PROSITE" id="PS50172"/>
    </source>
</evidence>
<organism evidence="13 14">
    <name type="scientific">Sphagnurus paluster</name>
    <dbReference type="NCBI Taxonomy" id="117069"/>
    <lineage>
        <taxon>Eukaryota</taxon>
        <taxon>Fungi</taxon>
        <taxon>Dikarya</taxon>
        <taxon>Basidiomycota</taxon>
        <taxon>Agaricomycotina</taxon>
        <taxon>Agaricomycetes</taxon>
        <taxon>Agaricomycetidae</taxon>
        <taxon>Agaricales</taxon>
        <taxon>Tricholomatineae</taxon>
        <taxon>Lyophyllaceae</taxon>
        <taxon>Sphagnurus</taxon>
    </lineage>
</organism>
<keyword evidence="4" id="KW-0227">DNA damage</keyword>
<dbReference type="Gene3D" id="3.30.460.10">
    <property type="entry name" value="Beta Polymerase, domain 2"/>
    <property type="match status" value="1"/>
</dbReference>
<dbReference type="Gene3D" id="1.10.150.110">
    <property type="entry name" value="DNA polymerase beta, N-terminal domain-like"/>
    <property type="match status" value="1"/>
</dbReference>
<dbReference type="SUPFAM" id="SSF52113">
    <property type="entry name" value="BRCT domain"/>
    <property type="match status" value="1"/>
</dbReference>
<dbReference type="InterPro" id="IPR027421">
    <property type="entry name" value="DNA_pol_lamdba_lyase_dom_sf"/>
</dbReference>
<evidence type="ECO:0000256" key="5">
    <source>
        <dbReference type="ARBA" id="ARBA00022932"/>
    </source>
</evidence>
<dbReference type="Pfam" id="PF14792">
    <property type="entry name" value="DNA_pol_B_palm"/>
    <property type="match status" value="1"/>
</dbReference>
<evidence type="ECO:0000256" key="8">
    <source>
        <dbReference type="ARBA" id="ARBA00023239"/>
    </source>
</evidence>
<dbReference type="Proteomes" id="UP000717328">
    <property type="component" value="Unassembled WGS sequence"/>
</dbReference>
<dbReference type="SUPFAM" id="SSF47802">
    <property type="entry name" value="DNA polymerase beta, N-terminal domain-like"/>
    <property type="match status" value="1"/>
</dbReference>
<dbReference type="PROSITE" id="PS50172">
    <property type="entry name" value="BRCT"/>
    <property type="match status" value="1"/>
</dbReference>
<dbReference type="InterPro" id="IPR019843">
    <property type="entry name" value="DNA_pol-X_BS"/>
</dbReference>
<keyword evidence="5" id="KW-0548">Nucleotidyltransferase</keyword>
<dbReference type="InterPro" id="IPR018944">
    <property type="entry name" value="DNA_pol_lambd_fingers_domain"/>
</dbReference>
<evidence type="ECO:0000256" key="6">
    <source>
        <dbReference type="ARBA" id="ARBA00023125"/>
    </source>
</evidence>
<dbReference type="SUPFAM" id="SSF81585">
    <property type="entry name" value="PsbU/PolX domain-like"/>
    <property type="match status" value="1"/>
</dbReference>
<evidence type="ECO:0000256" key="3">
    <source>
        <dbReference type="ARBA" id="ARBA00022705"/>
    </source>
</evidence>
<feature type="active site" description="Nucleophile; Schiff-base intermediate with DNA; for 5'-dRP lyase activity" evidence="10">
    <location>
        <position position="218"/>
    </location>
</feature>
<evidence type="ECO:0000256" key="4">
    <source>
        <dbReference type="ARBA" id="ARBA00022763"/>
    </source>
</evidence>
<dbReference type="PANTHER" id="PTHR11276">
    <property type="entry name" value="DNA POLYMERASE TYPE-X FAMILY MEMBER"/>
    <property type="match status" value="1"/>
</dbReference>
<dbReference type="Pfam" id="PF14716">
    <property type="entry name" value="HHH_8"/>
    <property type="match status" value="1"/>
</dbReference>
<feature type="region of interest" description="Disordered" evidence="11">
    <location>
        <begin position="101"/>
        <end position="132"/>
    </location>
</feature>
<accession>A0A9P7GRD4</accession>
<keyword evidence="7" id="KW-0234">DNA repair</keyword>
<dbReference type="Pfam" id="PF10391">
    <property type="entry name" value="DNA_pol_lambd_f"/>
    <property type="match status" value="1"/>
</dbReference>
<evidence type="ECO:0000256" key="1">
    <source>
        <dbReference type="ARBA" id="ARBA00012417"/>
    </source>
</evidence>
<evidence type="ECO:0000256" key="2">
    <source>
        <dbReference type="ARBA" id="ARBA00022634"/>
    </source>
</evidence>
<sequence length="423" mass="47602">MNPHIKLHILQAKLNPSKIAELYSLIDCRQGAEFVHCANPADAHIIISNIRMRKRLQRHLDWNIARQKVVVTPQWLRDSVQQQRYLPCEDYAALSPGDFEDTDVSANSSPRPPQTLGSPRSRPADDSAHLVTKPTTLSTYTARYACLRASPLVCPNQALVVQLGVLRMHRDLEGKWINALSYERAISTIKAFPYLITLENFETEVRHLPHLGQKIQSKVKEFVQSGAIEECHTIRDSPRFQSLKAFTSVHGIGTTTARSLYNIGLRTLEDLEQYYNVPNCNSQLEDDQVISTSNVGRRVPKRLPIPDLSIKVALMLRRDLAVPIPRTEVEEIYAVVTTELEGLQRGCISTVVGGYRRGKPQSNDVDIVITHPDLRVRRQSISATTGPIPSVKTLCEKLVQRLHARGAYPNAYAASTHVHLHRM</sequence>
<dbReference type="PANTHER" id="PTHR11276:SF28">
    <property type="entry name" value="DNA POLYMERASE LAMBDA"/>
    <property type="match status" value="1"/>
</dbReference>
<evidence type="ECO:0000256" key="7">
    <source>
        <dbReference type="ARBA" id="ARBA00023204"/>
    </source>
</evidence>
<keyword evidence="3" id="KW-0235">DNA replication</keyword>
<proteinExistence type="predicted"/>
<evidence type="ECO:0000313" key="13">
    <source>
        <dbReference type="EMBL" id="KAG5651627.1"/>
    </source>
</evidence>
<evidence type="ECO:0000313" key="14">
    <source>
        <dbReference type="Proteomes" id="UP000717328"/>
    </source>
</evidence>
<evidence type="ECO:0000256" key="11">
    <source>
        <dbReference type="SAM" id="MobiDB-lite"/>
    </source>
</evidence>
<keyword evidence="5" id="KW-0239">DNA-directed DNA polymerase</keyword>
<dbReference type="Gene3D" id="1.10.150.20">
    <property type="entry name" value="5' to 3' exonuclease, C-terminal subdomain"/>
    <property type="match status" value="1"/>
</dbReference>
<evidence type="ECO:0000256" key="10">
    <source>
        <dbReference type="PIRSR" id="PIRSR622312-50"/>
    </source>
</evidence>
<dbReference type="SUPFAM" id="SSF81301">
    <property type="entry name" value="Nucleotidyltransferase"/>
    <property type="match status" value="1"/>
</dbReference>
<feature type="domain" description="BRCT" evidence="12">
    <location>
        <begin position="31"/>
        <end position="93"/>
    </location>
</feature>
<dbReference type="InterPro" id="IPR036420">
    <property type="entry name" value="BRCT_dom_sf"/>
</dbReference>
<dbReference type="Gene3D" id="3.40.50.10190">
    <property type="entry name" value="BRCT domain"/>
    <property type="match status" value="1"/>
</dbReference>
<dbReference type="InterPro" id="IPR022312">
    <property type="entry name" value="DNA_pol_X"/>
</dbReference>
<dbReference type="GO" id="GO:0005634">
    <property type="term" value="C:nucleus"/>
    <property type="evidence" value="ECO:0007669"/>
    <property type="project" value="TreeGrafter"/>
</dbReference>